<dbReference type="Proteomes" id="UP001500571">
    <property type="component" value="Unassembled WGS sequence"/>
</dbReference>
<gene>
    <name evidence="2" type="ORF">GCM10009798_06040</name>
</gene>
<organism evidence="2 3">
    <name type="scientific">Nocardioides panacihumi</name>
    <dbReference type="NCBI Taxonomy" id="400774"/>
    <lineage>
        <taxon>Bacteria</taxon>
        <taxon>Bacillati</taxon>
        <taxon>Actinomycetota</taxon>
        <taxon>Actinomycetes</taxon>
        <taxon>Propionibacteriales</taxon>
        <taxon>Nocardioidaceae</taxon>
        <taxon>Nocardioides</taxon>
    </lineage>
</organism>
<dbReference type="RefSeq" id="WP_344042272.1">
    <property type="nucleotide sequence ID" value="NZ_BAAAPB010000001.1"/>
</dbReference>
<name>A0ABN2QD68_9ACTN</name>
<feature type="compositionally biased region" description="Pro residues" evidence="1">
    <location>
        <begin position="18"/>
        <end position="32"/>
    </location>
</feature>
<keyword evidence="3" id="KW-1185">Reference proteome</keyword>
<evidence type="ECO:0000313" key="2">
    <source>
        <dbReference type="EMBL" id="GAA1949630.1"/>
    </source>
</evidence>
<evidence type="ECO:0000256" key="1">
    <source>
        <dbReference type="SAM" id="MobiDB-lite"/>
    </source>
</evidence>
<feature type="region of interest" description="Disordered" evidence="1">
    <location>
        <begin position="16"/>
        <end position="37"/>
    </location>
</feature>
<comment type="caution">
    <text evidence="2">The sequence shown here is derived from an EMBL/GenBank/DDBJ whole genome shotgun (WGS) entry which is preliminary data.</text>
</comment>
<feature type="region of interest" description="Disordered" evidence="1">
    <location>
        <begin position="69"/>
        <end position="107"/>
    </location>
</feature>
<feature type="compositionally biased region" description="Basic and acidic residues" evidence="1">
    <location>
        <begin position="75"/>
        <end position="87"/>
    </location>
</feature>
<evidence type="ECO:0008006" key="4">
    <source>
        <dbReference type="Google" id="ProtNLM"/>
    </source>
</evidence>
<proteinExistence type="predicted"/>
<evidence type="ECO:0000313" key="3">
    <source>
        <dbReference type="Proteomes" id="UP001500571"/>
    </source>
</evidence>
<dbReference type="EMBL" id="BAAAPB010000001">
    <property type="protein sequence ID" value="GAA1949630.1"/>
    <property type="molecule type" value="Genomic_DNA"/>
</dbReference>
<protein>
    <recommendedName>
        <fullName evidence="4">SCP domain-containing protein</fullName>
    </recommendedName>
</protein>
<reference evidence="2 3" key="1">
    <citation type="journal article" date="2019" name="Int. J. Syst. Evol. Microbiol.">
        <title>The Global Catalogue of Microorganisms (GCM) 10K type strain sequencing project: providing services to taxonomists for standard genome sequencing and annotation.</title>
        <authorList>
            <consortium name="The Broad Institute Genomics Platform"/>
            <consortium name="The Broad Institute Genome Sequencing Center for Infectious Disease"/>
            <person name="Wu L."/>
            <person name="Ma J."/>
        </authorList>
    </citation>
    <scope>NUCLEOTIDE SEQUENCE [LARGE SCALE GENOMIC DNA]</scope>
    <source>
        <strain evidence="2 3">JCM 15309</strain>
    </source>
</reference>
<accession>A0ABN2QD68</accession>
<sequence length="107" mass="10935">MNIVILLAGAALAGPSLIGPPTPTTLPGPSPQPVAEVCSAASATTTFDSDQYVAGRKAALSLQRAEHAWTTGAKEPSDGARISDAHGRHPGSHHPSDGVNYLAKQFP</sequence>